<gene>
    <name evidence="8" type="ORF">H7F53_16455</name>
</gene>
<evidence type="ECO:0000256" key="2">
    <source>
        <dbReference type="ARBA" id="ARBA00022692"/>
    </source>
</evidence>
<dbReference type="Proteomes" id="UP000551327">
    <property type="component" value="Unassembled WGS sequence"/>
</dbReference>
<dbReference type="AlphaFoldDB" id="A0A7X1G149"/>
<evidence type="ECO:0000256" key="3">
    <source>
        <dbReference type="ARBA" id="ARBA00022960"/>
    </source>
</evidence>
<evidence type="ECO:0000256" key="6">
    <source>
        <dbReference type="SAM" id="MobiDB-lite"/>
    </source>
</evidence>
<comment type="subcellular location">
    <subcellularLocation>
        <location evidence="1">Membrane</location>
        <topology evidence="1">Multi-pass membrane protein</topology>
    </subcellularLocation>
</comment>
<feature type="transmembrane region" description="Helical" evidence="7">
    <location>
        <begin position="69"/>
        <end position="89"/>
    </location>
</feature>
<feature type="transmembrane region" description="Helical" evidence="7">
    <location>
        <begin position="124"/>
        <end position="141"/>
    </location>
</feature>
<name>A0A7X1G149_9SPHN</name>
<evidence type="ECO:0000313" key="9">
    <source>
        <dbReference type="Proteomes" id="UP000551327"/>
    </source>
</evidence>
<dbReference type="GO" id="GO:0051301">
    <property type="term" value="P:cell division"/>
    <property type="evidence" value="ECO:0007669"/>
    <property type="project" value="InterPro"/>
</dbReference>
<comment type="caution">
    <text evidence="8">The sequence shown here is derived from an EMBL/GenBank/DDBJ whole genome shotgun (WGS) entry which is preliminary data.</text>
</comment>
<evidence type="ECO:0000313" key="8">
    <source>
        <dbReference type="EMBL" id="MBC2670745.1"/>
    </source>
</evidence>
<sequence length="314" mass="31123">MTLITTLAGRPRAVGLCCATGAVALGLVYLTLAGAPPRYLALNLGAWTLGVTLLCALGSLPSRGWQRHGALLVAMAAILLATGLIGSSVAGAARWLRLGGLALQPSLVLLPGMLVASARGADRLAAAGLTTAALGLTALALAIQPDRAMAGVLVAALGVLALRRPQPPVAAALAVGLGGFAVTLLRADALPAVPFVDQVLSGAFAVHPLAGLAVLIGAGLLVVPALVGWARDPANRTSYAVFGVVWAGVIAAAALGNYPTPLVGYGGSAILGYALSLLALPRRAGAAEEAGASRPGQTVETRGGRGANLLHKPA</sequence>
<dbReference type="GO" id="GO:0008360">
    <property type="term" value="P:regulation of cell shape"/>
    <property type="evidence" value="ECO:0007669"/>
    <property type="project" value="UniProtKB-KW"/>
</dbReference>
<feature type="transmembrane region" description="Helical" evidence="7">
    <location>
        <begin position="39"/>
        <end position="57"/>
    </location>
</feature>
<feature type="transmembrane region" description="Helical" evidence="7">
    <location>
        <begin position="95"/>
        <end position="117"/>
    </location>
</feature>
<keyword evidence="3" id="KW-0133">Cell shape</keyword>
<evidence type="ECO:0000256" key="4">
    <source>
        <dbReference type="ARBA" id="ARBA00022989"/>
    </source>
</evidence>
<keyword evidence="4 7" id="KW-1133">Transmembrane helix</keyword>
<keyword evidence="5 7" id="KW-0472">Membrane</keyword>
<evidence type="ECO:0000256" key="5">
    <source>
        <dbReference type="ARBA" id="ARBA00023136"/>
    </source>
</evidence>
<accession>A0A7X1G149</accession>
<proteinExistence type="predicted"/>
<feature type="region of interest" description="Disordered" evidence="6">
    <location>
        <begin position="289"/>
        <end position="314"/>
    </location>
</feature>
<dbReference type="GO" id="GO:0016020">
    <property type="term" value="C:membrane"/>
    <property type="evidence" value="ECO:0007669"/>
    <property type="project" value="UniProtKB-SubCell"/>
</dbReference>
<evidence type="ECO:0000256" key="1">
    <source>
        <dbReference type="ARBA" id="ARBA00004141"/>
    </source>
</evidence>
<feature type="transmembrane region" description="Helical" evidence="7">
    <location>
        <begin position="169"/>
        <end position="187"/>
    </location>
</feature>
<keyword evidence="2 7" id="KW-0812">Transmembrane</keyword>
<organism evidence="8 9">
    <name type="scientific">Novosphingobium piscinae</name>
    <dbReference type="NCBI Taxonomy" id="1507448"/>
    <lineage>
        <taxon>Bacteria</taxon>
        <taxon>Pseudomonadati</taxon>
        <taxon>Pseudomonadota</taxon>
        <taxon>Alphaproteobacteria</taxon>
        <taxon>Sphingomonadales</taxon>
        <taxon>Sphingomonadaceae</taxon>
        <taxon>Novosphingobium</taxon>
    </lineage>
</organism>
<feature type="transmembrane region" description="Helical" evidence="7">
    <location>
        <begin position="239"/>
        <end position="256"/>
    </location>
</feature>
<feature type="transmembrane region" description="Helical" evidence="7">
    <location>
        <begin position="12"/>
        <end position="33"/>
    </location>
</feature>
<feature type="transmembrane region" description="Helical" evidence="7">
    <location>
        <begin position="262"/>
        <end position="280"/>
    </location>
</feature>
<dbReference type="Pfam" id="PF01098">
    <property type="entry name" value="FTSW_RODA_SPOVE"/>
    <property type="match status" value="1"/>
</dbReference>
<dbReference type="EMBL" id="JACLAX010000027">
    <property type="protein sequence ID" value="MBC2670745.1"/>
    <property type="molecule type" value="Genomic_DNA"/>
</dbReference>
<evidence type="ECO:0000256" key="7">
    <source>
        <dbReference type="SAM" id="Phobius"/>
    </source>
</evidence>
<reference evidence="8 9" key="1">
    <citation type="submission" date="2020-08" db="EMBL/GenBank/DDBJ databases">
        <title>The genome sequence of type strain Novosphingobium piscinae KCTC 42194.</title>
        <authorList>
            <person name="Liu Y."/>
        </authorList>
    </citation>
    <scope>NUCLEOTIDE SEQUENCE [LARGE SCALE GENOMIC DNA]</scope>
    <source>
        <strain evidence="8 9">KCTC 42194</strain>
    </source>
</reference>
<keyword evidence="9" id="KW-1185">Reference proteome</keyword>
<protein>
    <submittedName>
        <fullName evidence="8">FtsW/RodA/SpoVE family cell cycle protein</fullName>
    </submittedName>
</protein>
<feature type="transmembrane region" description="Helical" evidence="7">
    <location>
        <begin position="147"/>
        <end position="162"/>
    </location>
</feature>
<dbReference type="InterPro" id="IPR001182">
    <property type="entry name" value="FtsW/RodA"/>
</dbReference>
<feature type="transmembrane region" description="Helical" evidence="7">
    <location>
        <begin position="199"/>
        <end position="227"/>
    </location>
</feature>